<dbReference type="AlphaFoldDB" id="A0A9D3ZFG6"/>
<accession>A0A9D3ZFG6</accession>
<proteinExistence type="predicted"/>
<evidence type="ECO:0000313" key="2">
    <source>
        <dbReference type="EMBL" id="KAH1031313.1"/>
    </source>
</evidence>
<comment type="caution">
    <text evidence="2">The sequence shown here is derived from an EMBL/GenBank/DDBJ whole genome shotgun (WGS) entry which is preliminary data.</text>
</comment>
<feature type="compositionally biased region" description="Acidic residues" evidence="1">
    <location>
        <begin position="11"/>
        <end position="35"/>
    </location>
</feature>
<gene>
    <name evidence="2" type="ORF">J1N35_043487</name>
</gene>
<sequence>MQQPGTYEPVADMEAEPMVDPDLEPEPEPELEPEPEQSHLHLDAHSYHPDVLGNDYFLGLSGGGYHYEFDIFGSYLSQYNTPGLYPLQYISPPGSYPLHHGTASGSSSSMSFEPHDFFAMFSTPPPRPEEDVGHHEHPQRERRPLQRYTPRTTPSNHHF</sequence>
<name>A0A9D3ZFG6_9ROSI</name>
<evidence type="ECO:0000313" key="3">
    <source>
        <dbReference type="Proteomes" id="UP000828251"/>
    </source>
</evidence>
<organism evidence="2 3">
    <name type="scientific">Gossypium stocksii</name>
    <dbReference type="NCBI Taxonomy" id="47602"/>
    <lineage>
        <taxon>Eukaryota</taxon>
        <taxon>Viridiplantae</taxon>
        <taxon>Streptophyta</taxon>
        <taxon>Embryophyta</taxon>
        <taxon>Tracheophyta</taxon>
        <taxon>Spermatophyta</taxon>
        <taxon>Magnoliopsida</taxon>
        <taxon>eudicotyledons</taxon>
        <taxon>Gunneridae</taxon>
        <taxon>Pentapetalae</taxon>
        <taxon>rosids</taxon>
        <taxon>malvids</taxon>
        <taxon>Malvales</taxon>
        <taxon>Malvaceae</taxon>
        <taxon>Malvoideae</taxon>
        <taxon>Gossypium</taxon>
    </lineage>
</organism>
<feature type="compositionally biased region" description="Basic and acidic residues" evidence="1">
    <location>
        <begin position="127"/>
        <end position="144"/>
    </location>
</feature>
<feature type="compositionally biased region" description="Polar residues" evidence="1">
    <location>
        <begin position="149"/>
        <end position="159"/>
    </location>
</feature>
<keyword evidence="3" id="KW-1185">Reference proteome</keyword>
<feature type="region of interest" description="Disordered" evidence="1">
    <location>
        <begin position="117"/>
        <end position="159"/>
    </location>
</feature>
<feature type="region of interest" description="Disordered" evidence="1">
    <location>
        <begin position="1"/>
        <end position="38"/>
    </location>
</feature>
<protein>
    <submittedName>
        <fullName evidence="2">Uncharacterized protein</fullName>
    </submittedName>
</protein>
<dbReference type="Proteomes" id="UP000828251">
    <property type="component" value="Unassembled WGS sequence"/>
</dbReference>
<evidence type="ECO:0000256" key="1">
    <source>
        <dbReference type="SAM" id="MobiDB-lite"/>
    </source>
</evidence>
<reference evidence="2 3" key="1">
    <citation type="journal article" date="2021" name="Plant Biotechnol. J.">
        <title>Multi-omics assisted identification of the key and species-specific regulatory components of drought-tolerant mechanisms in Gossypium stocksii.</title>
        <authorList>
            <person name="Yu D."/>
            <person name="Ke L."/>
            <person name="Zhang D."/>
            <person name="Wu Y."/>
            <person name="Sun Y."/>
            <person name="Mei J."/>
            <person name="Sun J."/>
            <person name="Sun Y."/>
        </authorList>
    </citation>
    <scope>NUCLEOTIDE SEQUENCE [LARGE SCALE GENOMIC DNA]</scope>
    <source>
        <strain evidence="3">cv. E1</strain>
        <tissue evidence="2">Leaf</tissue>
    </source>
</reference>
<dbReference type="EMBL" id="JAIQCV010000013">
    <property type="protein sequence ID" value="KAH1031313.1"/>
    <property type="molecule type" value="Genomic_DNA"/>
</dbReference>